<feature type="transmembrane region" description="Helical" evidence="7">
    <location>
        <begin position="459"/>
        <end position="484"/>
    </location>
</feature>
<dbReference type="GO" id="GO:0015297">
    <property type="term" value="F:antiporter activity"/>
    <property type="evidence" value="ECO:0007669"/>
    <property type="project" value="InterPro"/>
</dbReference>
<evidence type="ECO:0000313" key="8">
    <source>
        <dbReference type="EMBL" id="SDT51310.1"/>
    </source>
</evidence>
<feature type="transmembrane region" description="Helical" evidence="7">
    <location>
        <begin position="428"/>
        <end position="453"/>
    </location>
</feature>
<feature type="transmembrane region" description="Helical" evidence="7">
    <location>
        <begin position="325"/>
        <end position="346"/>
    </location>
</feature>
<dbReference type="PANTHER" id="PTHR43549">
    <property type="entry name" value="MULTIDRUG RESISTANCE PROTEIN YPNP-RELATED"/>
    <property type="match status" value="1"/>
</dbReference>
<dbReference type="InterPro" id="IPR002528">
    <property type="entry name" value="MATE_fam"/>
</dbReference>
<dbReference type="Pfam" id="PF01554">
    <property type="entry name" value="MatE"/>
    <property type="match status" value="2"/>
</dbReference>
<feature type="transmembrane region" description="Helical" evidence="7">
    <location>
        <begin position="358"/>
        <end position="379"/>
    </location>
</feature>
<dbReference type="Proteomes" id="UP000243904">
    <property type="component" value="Chromosome I"/>
</dbReference>
<dbReference type="EMBL" id="LT629750">
    <property type="protein sequence ID" value="SDT51310.1"/>
    <property type="molecule type" value="Genomic_DNA"/>
</dbReference>
<dbReference type="AlphaFoldDB" id="A0A1H2AZ39"/>
<dbReference type="GO" id="GO:0005886">
    <property type="term" value="C:plasma membrane"/>
    <property type="evidence" value="ECO:0007669"/>
    <property type="project" value="UniProtKB-SubCell"/>
</dbReference>
<evidence type="ECO:0000256" key="6">
    <source>
        <dbReference type="ARBA" id="ARBA00023136"/>
    </source>
</evidence>
<comment type="subcellular location">
    <subcellularLocation>
        <location evidence="1">Cell inner membrane</location>
        <topology evidence="1">Multi-pass membrane protein</topology>
    </subcellularLocation>
</comment>
<feature type="transmembrane region" description="Helical" evidence="7">
    <location>
        <begin position="235"/>
        <end position="256"/>
    </location>
</feature>
<proteinExistence type="predicted"/>
<evidence type="ECO:0000256" key="2">
    <source>
        <dbReference type="ARBA" id="ARBA00022448"/>
    </source>
</evidence>
<keyword evidence="2" id="KW-0813">Transport</keyword>
<evidence type="ECO:0000256" key="1">
    <source>
        <dbReference type="ARBA" id="ARBA00004429"/>
    </source>
</evidence>
<dbReference type="GO" id="GO:0042910">
    <property type="term" value="F:xenobiotic transmembrane transporter activity"/>
    <property type="evidence" value="ECO:0007669"/>
    <property type="project" value="InterPro"/>
</dbReference>
<feature type="transmembrane region" description="Helical" evidence="7">
    <location>
        <begin position="293"/>
        <end position="319"/>
    </location>
</feature>
<evidence type="ECO:0000256" key="4">
    <source>
        <dbReference type="ARBA" id="ARBA00022692"/>
    </source>
</evidence>
<protein>
    <submittedName>
        <fullName evidence="8">Putative efflux protein, MATE family</fullName>
    </submittedName>
</protein>
<feature type="transmembrane region" description="Helical" evidence="7">
    <location>
        <begin position="399"/>
        <end position="421"/>
    </location>
</feature>
<keyword evidence="4 7" id="KW-0812">Transmembrane</keyword>
<dbReference type="CDD" id="cd13148">
    <property type="entry name" value="MATE_like_3"/>
    <property type="match status" value="1"/>
</dbReference>
<dbReference type="InterPro" id="IPR048279">
    <property type="entry name" value="MdtK-like"/>
</dbReference>
<feature type="transmembrane region" description="Helical" evidence="7">
    <location>
        <begin position="177"/>
        <end position="197"/>
    </location>
</feature>
<keyword evidence="6 7" id="KW-0472">Membrane</keyword>
<reference evidence="9" key="1">
    <citation type="submission" date="2016-10" db="EMBL/GenBank/DDBJ databases">
        <authorList>
            <person name="Varghese N."/>
            <person name="Submissions S."/>
        </authorList>
    </citation>
    <scope>NUCLEOTIDE SEQUENCE [LARGE SCALE GENOMIC DNA]</scope>
    <source>
        <strain evidence="9">GAS369</strain>
    </source>
</reference>
<dbReference type="PANTHER" id="PTHR43549:SF3">
    <property type="entry name" value="MULTIDRUG RESISTANCE PROTEIN YPNP-RELATED"/>
    <property type="match status" value="1"/>
</dbReference>
<feature type="transmembrane region" description="Helical" evidence="7">
    <location>
        <begin position="209"/>
        <end position="229"/>
    </location>
</feature>
<name>A0A1H2AZ39_9BRAD</name>
<feature type="transmembrane region" description="Helical" evidence="7">
    <location>
        <begin position="48"/>
        <end position="74"/>
    </location>
</feature>
<sequence>MELNAAAATLTLDAVSGDSDDGYADGAVQVRPEATATQVRNDETRSPILTGAIVPTLLRLALPTMVVLLAQTAVNIAEAYYVGFLGTDALAGVALVFPVFMLMTMMSNGGIGSGVASSVARAVGAGRKQDADALVFHALILAIIFGALFMLGAIKGGPMLYRALGGRAEALDAALKYSNYLFAGAIPVWIVNLEAAALRGSGNVRVPAIVTLVGALVLIPASPLLIFGFGPVPALGIQGAGIAFAVYYCGAMLVLLRYMASGRSGLTFSIVPLQGRLFVDILKVGIPTAINAVLTNLTVILVTGAVGLFGTTALAAYGISSRLDYIMIPILFGLCTAVLTMVGVNIGAGQIARAKKIAWISSLVGLVLTGSIGLVVALFPMLWLHLFSHDPGVLRDGTIYLRIVTPAYAALGFGFVIAFAAQGAGHVFWPFIAAIARILIAAGLGWIAVGYFGAGMATLAALVTASLVAYAGCCAMAMIAGSVWRPDRP</sequence>
<keyword evidence="5 7" id="KW-1133">Transmembrane helix</keyword>
<accession>A0A1H2AZ39</accession>
<keyword evidence="3" id="KW-1003">Cell membrane</keyword>
<gene>
    <name evidence="8" type="ORF">SAMN05444158_6635</name>
</gene>
<feature type="transmembrane region" description="Helical" evidence="7">
    <location>
        <begin position="134"/>
        <end position="157"/>
    </location>
</feature>
<dbReference type="NCBIfam" id="TIGR00797">
    <property type="entry name" value="matE"/>
    <property type="match status" value="1"/>
</dbReference>
<evidence type="ECO:0000313" key="9">
    <source>
        <dbReference type="Proteomes" id="UP000243904"/>
    </source>
</evidence>
<dbReference type="RefSeq" id="WP_146690300.1">
    <property type="nucleotide sequence ID" value="NZ_LT629750.1"/>
</dbReference>
<feature type="transmembrane region" description="Helical" evidence="7">
    <location>
        <begin position="80"/>
        <end position="103"/>
    </location>
</feature>
<evidence type="ECO:0000256" key="3">
    <source>
        <dbReference type="ARBA" id="ARBA00022475"/>
    </source>
</evidence>
<evidence type="ECO:0000256" key="5">
    <source>
        <dbReference type="ARBA" id="ARBA00022989"/>
    </source>
</evidence>
<keyword evidence="9" id="KW-1185">Reference proteome</keyword>
<evidence type="ECO:0000256" key="7">
    <source>
        <dbReference type="SAM" id="Phobius"/>
    </source>
</evidence>
<organism evidence="8 9">
    <name type="scientific">Bradyrhizobium canariense</name>
    <dbReference type="NCBI Taxonomy" id="255045"/>
    <lineage>
        <taxon>Bacteria</taxon>
        <taxon>Pseudomonadati</taxon>
        <taxon>Pseudomonadota</taxon>
        <taxon>Alphaproteobacteria</taxon>
        <taxon>Hyphomicrobiales</taxon>
        <taxon>Nitrobacteraceae</taxon>
        <taxon>Bradyrhizobium</taxon>
    </lineage>
</organism>
<dbReference type="InterPro" id="IPR052031">
    <property type="entry name" value="Membrane_Transporter-Flippase"/>
</dbReference>
<dbReference type="PIRSF" id="PIRSF006603">
    <property type="entry name" value="DinF"/>
    <property type="match status" value="1"/>
</dbReference>